<feature type="chain" id="PRO_5038757779" evidence="3">
    <location>
        <begin position="17"/>
        <end position="187"/>
    </location>
</feature>
<comment type="subcellular location">
    <subcellularLocation>
        <location evidence="1">Cell envelope</location>
    </subcellularLocation>
</comment>
<feature type="domain" description="Thioredoxin" evidence="4">
    <location>
        <begin position="45"/>
        <end position="187"/>
    </location>
</feature>
<dbReference type="GO" id="GO:0030313">
    <property type="term" value="C:cell envelope"/>
    <property type="evidence" value="ECO:0007669"/>
    <property type="project" value="UniProtKB-SubCell"/>
</dbReference>
<dbReference type="AlphaFoldDB" id="A0A8J3YTD6"/>
<keyword evidence="3" id="KW-0732">Signal</keyword>
<reference evidence="5" key="1">
    <citation type="submission" date="2021-01" db="EMBL/GenBank/DDBJ databases">
        <title>Whole genome shotgun sequence of Virgisporangium aliadipatigenens NBRC 105644.</title>
        <authorList>
            <person name="Komaki H."/>
            <person name="Tamura T."/>
        </authorList>
    </citation>
    <scope>NUCLEOTIDE SEQUENCE</scope>
    <source>
        <strain evidence="5">NBRC 105644</strain>
    </source>
</reference>
<evidence type="ECO:0000313" key="6">
    <source>
        <dbReference type="Proteomes" id="UP000619260"/>
    </source>
</evidence>
<dbReference type="PANTHER" id="PTHR42852">
    <property type="entry name" value="THIOL:DISULFIDE INTERCHANGE PROTEIN DSBE"/>
    <property type="match status" value="1"/>
</dbReference>
<dbReference type="InterPro" id="IPR036249">
    <property type="entry name" value="Thioredoxin-like_sf"/>
</dbReference>
<feature type="signal peptide" evidence="3">
    <location>
        <begin position="1"/>
        <end position="16"/>
    </location>
</feature>
<proteinExistence type="predicted"/>
<dbReference type="SUPFAM" id="SSF52833">
    <property type="entry name" value="Thioredoxin-like"/>
    <property type="match status" value="1"/>
</dbReference>
<dbReference type="InterPro" id="IPR013740">
    <property type="entry name" value="Redoxin"/>
</dbReference>
<evidence type="ECO:0000256" key="2">
    <source>
        <dbReference type="ARBA" id="ARBA00022748"/>
    </source>
</evidence>
<evidence type="ECO:0000256" key="3">
    <source>
        <dbReference type="SAM" id="SignalP"/>
    </source>
</evidence>
<protein>
    <submittedName>
        <fullName evidence="5">Thiol:disulfide interchange protein</fullName>
    </submittedName>
</protein>
<dbReference type="Pfam" id="PF08534">
    <property type="entry name" value="Redoxin"/>
    <property type="match status" value="1"/>
</dbReference>
<gene>
    <name evidence="5" type="primary">dsbF</name>
    <name evidence="5" type="ORF">Val02_63620</name>
</gene>
<dbReference type="InterPro" id="IPR013766">
    <property type="entry name" value="Thioredoxin_domain"/>
</dbReference>
<evidence type="ECO:0000256" key="1">
    <source>
        <dbReference type="ARBA" id="ARBA00004196"/>
    </source>
</evidence>
<dbReference type="GO" id="GO:0017004">
    <property type="term" value="P:cytochrome complex assembly"/>
    <property type="evidence" value="ECO:0007669"/>
    <property type="project" value="UniProtKB-KW"/>
</dbReference>
<accession>A0A8J3YTD6</accession>
<dbReference type="InterPro" id="IPR017937">
    <property type="entry name" value="Thioredoxin_CS"/>
</dbReference>
<dbReference type="PROSITE" id="PS00194">
    <property type="entry name" value="THIOREDOXIN_1"/>
    <property type="match status" value="1"/>
</dbReference>
<dbReference type="Proteomes" id="UP000619260">
    <property type="component" value="Unassembled WGS sequence"/>
</dbReference>
<organism evidence="5 6">
    <name type="scientific">Virgisporangium aliadipatigenens</name>
    <dbReference type="NCBI Taxonomy" id="741659"/>
    <lineage>
        <taxon>Bacteria</taxon>
        <taxon>Bacillati</taxon>
        <taxon>Actinomycetota</taxon>
        <taxon>Actinomycetes</taxon>
        <taxon>Micromonosporales</taxon>
        <taxon>Micromonosporaceae</taxon>
        <taxon>Virgisporangium</taxon>
    </lineage>
</organism>
<keyword evidence="6" id="KW-1185">Reference proteome</keyword>
<evidence type="ECO:0000259" key="4">
    <source>
        <dbReference type="PROSITE" id="PS51352"/>
    </source>
</evidence>
<keyword evidence="2" id="KW-0201">Cytochrome c-type biogenesis</keyword>
<sequence length="187" mass="19035">MRARALVAVLAAIALAAGVTGCAAKTSGSSGGSPPAAESALPGPTASGTAAPVVPAGLAFKGKTVDGKNYDAAALAGKPVVLWFWAPWCGSCMGQGPVVAEVEEKYRGKVGFLGVAGLGENAAMRTFVGEAEVGAVTHLDDQTGAVWRQYGITQQSTYVLLDAGGKVIHKGWLDYDQFNEKVAALAR</sequence>
<comment type="caution">
    <text evidence="5">The sequence shown here is derived from an EMBL/GenBank/DDBJ whole genome shotgun (WGS) entry which is preliminary data.</text>
</comment>
<evidence type="ECO:0000313" key="5">
    <source>
        <dbReference type="EMBL" id="GIJ49476.1"/>
    </source>
</evidence>
<dbReference type="PROSITE" id="PS51257">
    <property type="entry name" value="PROKAR_LIPOPROTEIN"/>
    <property type="match status" value="1"/>
</dbReference>
<dbReference type="PANTHER" id="PTHR42852:SF17">
    <property type="entry name" value="THIOREDOXIN-LIKE PROTEIN HI_1115"/>
    <property type="match status" value="1"/>
</dbReference>
<dbReference type="PROSITE" id="PS51352">
    <property type="entry name" value="THIOREDOXIN_2"/>
    <property type="match status" value="1"/>
</dbReference>
<name>A0A8J3YTD6_9ACTN</name>
<dbReference type="InterPro" id="IPR050553">
    <property type="entry name" value="Thioredoxin_ResA/DsbE_sf"/>
</dbReference>
<dbReference type="GO" id="GO:0016491">
    <property type="term" value="F:oxidoreductase activity"/>
    <property type="evidence" value="ECO:0007669"/>
    <property type="project" value="InterPro"/>
</dbReference>
<dbReference type="Gene3D" id="3.40.30.10">
    <property type="entry name" value="Glutaredoxin"/>
    <property type="match status" value="1"/>
</dbReference>
<dbReference type="RefSeq" id="WP_203902946.1">
    <property type="nucleotide sequence ID" value="NZ_BOPF01000028.1"/>
</dbReference>
<dbReference type="EMBL" id="BOPF01000028">
    <property type="protein sequence ID" value="GIJ49476.1"/>
    <property type="molecule type" value="Genomic_DNA"/>
</dbReference>